<evidence type="ECO:0000313" key="2">
    <source>
        <dbReference type="Proteomes" id="UP000007886"/>
    </source>
</evidence>
<dbReference type="InterPro" id="IPR000415">
    <property type="entry name" value="Nitroreductase-like"/>
</dbReference>
<dbReference type="NCBIfam" id="NF047509">
    <property type="entry name" value="Rv3131_FMN_oxido"/>
    <property type="match status" value="1"/>
</dbReference>
<dbReference type="AlphaFoldDB" id="A0AAI8QEA5"/>
<gene>
    <name evidence="1" type="ORF">S23_53250</name>
</gene>
<proteinExistence type="predicted"/>
<reference evidence="1 2" key="1">
    <citation type="journal article" date="2012" name="Microbes Environ.">
        <title>Complete genome sequence of Bradyrhizobium sp. S23321: insights into symbiosis evolution in soil oligotrophs.</title>
        <authorList>
            <person name="Okubo T."/>
            <person name="Tsukui T."/>
            <person name="Maita H."/>
            <person name="Okamoto S."/>
            <person name="Oshima K."/>
            <person name="Fujisawa T."/>
            <person name="Saito A."/>
            <person name="Futamata H."/>
            <person name="Hattori R."/>
            <person name="Shimomura Y."/>
            <person name="Haruta S."/>
            <person name="Morimoto S."/>
            <person name="Wang Y."/>
            <person name="Sakai Y."/>
            <person name="Hattori M."/>
            <person name="Aizawa S."/>
            <person name="Nagashima K.V.P."/>
            <person name="Masuda S."/>
            <person name="Hattori T."/>
            <person name="Yamashita A."/>
            <person name="Bao Z."/>
            <person name="Hayatsu M."/>
            <person name="Kajiya-Kanegae H."/>
            <person name="Yoshinaga I."/>
            <person name="Sakamoto K."/>
            <person name="Toyota K."/>
            <person name="Nakao M."/>
            <person name="Kohara M."/>
            <person name="Anda M."/>
            <person name="Niwa R."/>
            <person name="Jung-Hwan P."/>
            <person name="Sameshima-Saito R."/>
            <person name="Tokuda S."/>
            <person name="Yamamoto S."/>
            <person name="Yamamoto S."/>
            <person name="Yokoyama T."/>
            <person name="Akutsu T."/>
            <person name="Nakamura Y."/>
            <person name="Nakahira-Yanaka Y."/>
            <person name="Takada Hoshino Y."/>
            <person name="Hirakawa H."/>
            <person name="Mitsui H."/>
            <person name="Terasawa K."/>
            <person name="Itakura M."/>
            <person name="Sato S."/>
            <person name="Ikeda-Ohtsubo W."/>
            <person name="Sakakura N."/>
            <person name="Kaminuma E."/>
            <person name="Minamisawa K."/>
        </authorList>
    </citation>
    <scope>NUCLEOTIDE SEQUENCE [LARGE SCALE GENOMIC DNA]</scope>
    <source>
        <strain evidence="1 2">S23321</strain>
    </source>
</reference>
<accession>A0AAI8QEA5</accession>
<organism evidence="1 2">
    <name type="scientific">Bradyrhizobium cosmicum</name>
    <dbReference type="NCBI Taxonomy" id="1404864"/>
    <lineage>
        <taxon>Bacteria</taxon>
        <taxon>Pseudomonadati</taxon>
        <taxon>Pseudomonadota</taxon>
        <taxon>Alphaproteobacteria</taxon>
        <taxon>Hyphomicrobiales</taxon>
        <taxon>Nitrobacteraceae</taxon>
        <taxon>Bradyrhizobium</taxon>
    </lineage>
</organism>
<dbReference type="EMBL" id="AP012279">
    <property type="protein sequence ID" value="BAL78518.1"/>
    <property type="molecule type" value="Genomic_DNA"/>
</dbReference>
<name>A0AAI8QEA5_9BRAD</name>
<dbReference type="SUPFAM" id="SSF55469">
    <property type="entry name" value="FMN-dependent nitroreductase-like"/>
    <property type="match status" value="2"/>
</dbReference>
<dbReference type="KEGG" id="brs:S23_53250"/>
<sequence>MTYDEAVSTSRAPLQAAPRDRELVRFATLAANSHNTQPWIFTARGNEIAIAPDFARRCPAVDPDDHHLFVSLGCAAENLILAASILGWRAHPTIDGDRIVIALEEAPPATSALADAIPVRQSTRAVFNGRTVAPDILRQLENACREPDVTAILMTERTAIANVTNYVIEGNSAQMHDKAFMRELVSWLRFNETDALATMDGLFSGASGNPTLPAWLARPLLTFVLTESGENKEYREELDSSAGVVVLAADRSDTSHWISVGRACQRFGLQATALGLKYSFVNQPVEVAALRPQFATSLGLGDRRPDIVMRFGTGPTLPKSLRRPPELVMPR</sequence>
<evidence type="ECO:0008006" key="3">
    <source>
        <dbReference type="Google" id="ProtNLM"/>
    </source>
</evidence>
<dbReference type="Gene3D" id="3.40.109.10">
    <property type="entry name" value="NADH Oxidase"/>
    <property type="match status" value="1"/>
</dbReference>
<evidence type="ECO:0000313" key="1">
    <source>
        <dbReference type="EMBL" id="BAL78518.1"/>
    </source>
</evidence>
<keyword evidence="2" id="KW-1185">Reference proteome</keyword>
<dbReference type="GO" id="GO:0016491">
    <property type="term" value="F:oxidoreductase activity"/>
    <property type="evidence" value="ECO:0007669"/>
    <property type="project" value="InterPro"/>
</dbReference>
<protein>
    <recommendedName>
        <fullName evidence="3">Tat pathway signal protein</fullName>
    </recommendedName>
</protein>
<dbReference type="Proteomes" id="UP000007886">
    <property type="component" value="Chromosome"/>
</dbReference>